<dbReference type="EMBL" id="CM000130">
    <property type="protein sequence ID" value="EEC78395.1"/>
    <property type="molecule type" value="Genomic_DNA"/>
</dbReference>
<dbReference type="OMA" id="WIVENCT"/>
<dbReference type="SUPFAM" id="SSF56371">
    <property type="entry name" value="Ribosome inactivating proteins (RIP)"/>
    <property type="match status" value="1"/>
</dbReference>
<evidence type="ECO:0000313" key="3">
    <source>
        <dbReference type="Proteomes" id="UP000007015"/>
    </source>
</evidence>
<dbReference type="Gramene" id="BGIOSGA019043-TA">
    <property type="protein sequence ID" value="BGIOSGA019043-PA"/>
    <property type="gene ID" value="BGIOSGA019043"/>
</dbReference>
<reference evidence="2 3" key="1">
    <citation type="journal article" date="2005" name="PLoS Biol.">
        <title>The genomes of Oryza sativa: a history of duplications.</title>
        <authorList>
            <person name="Yu J."/>
            <person name="Wang J."/>
            <person name="Lin W."/>
            <person name="Li S."/>
            <person name="Li H."/>
            <person name="Zhou J."/>
            <person name="Ni P."/>
            <person name="Dong W."/>
            <person name="Hu S."/>
            <person name="Zeng C."/>
            <person name="Zhang J."/>
            <person name="Zhang Y."/>
            <person name="Li R."/>
            <person name="Xu Z."/>
            <person name="Li S."/>
            <person name="Li X."/>
            <person name="Zheng H."/>
            <person name="Cong L."/>
            <person name="Lin L."/>
            <person name="Yin J."/>
            <person name="Geng J."/>
            <person name="Li G."/>
            <person name="Shi J."/>
            <person name="Liu J."/>
            <person name="Lv H."/>
            <person name="Li J."/>
            <person name="Wang J."/>
            <person name="Deng Y."/>
            <person name="Ran L."/>
            <person name="Shi X."/>
            <person name="Wang X."/>
            <person name="Wu Q."/>
            <person name="Li C."/>
            <person name="Ren X."/>
            <person name="Wang J."/>
            <person name="Wang X."/>
            <person name="Li D."/>
            <person name="Liu D."/>
            <person name="Zhang X."/>
            <person name="Ji Z."/>
            <person name="Zhao W."/>
            <person name="Sun Y."/>
            <person name="Zhang Z."/>
            <person name="Bao J."/>
            <person name="Han Y."/>
            <person name="Dong L."/>
            <person name="Ji J."/>
            <person name="Chen P."/>
            <person name="Wu S."/>
            <person name="Liu J."/>
            <person name="Xiao Y."/>
            <person name="Bu D."/>
            <person name="Tan J."/>
            <person name="Yang L."/>
            <person name="Ye C."/>
            <person name="Zhang J."/>
            <person name="Xu J."/>
            <person name="Zhou Y."/>
            <person name="Yu Y."/>
            <person name="Zhang B."/>
            <person name="Zhuang S."/>
            <person name="Wei H."/>
            <person name="Liu B."/>
            <person name="Lei M."/>
            <person name="Yu H."/>
            <person name="Li Y."/>
            <person name="Xu H."/>
            <person name="Wei S."/>
            <person name="He X."/>
            <person name="Fang L."/>
            <person name="Zhang Z."/>
            <person name="Zhang Y."/>
            <person name="Huang X."/>
            <person name="Su Z."/>
            <person name="Tong W."/>
            <person name="Li J."/>
            <person name="Tong Z."/>
            <person name="Li S."/>
            <person name="Ye J."/>
            <person name="Wang L."/>
            <person name="Fang L."/>
            <person name="Lei T."/>
            <person name="Chen C."/>
            <person name="Chen H."/>
            <person name="Xu Z."/>
            <person name="Li H."/>
            <person name="Huang H."/>
            <person name="Zhang F."/>
            <person name="Xu H."/>
            <person name="Li N."/>
            <person name="Zhao C."/>
            <person name="Li S."/>
            <person name="Dong L."/>
            <person name="Huang Y."/>
            <person name="Li L."/>
            <person name="Xi Y."/>
            <person name="Qi Q."/>
            <person name="Li W."/>
            <person name="Zhang B."/>
            <person name="Hu W."/>
            <person name="Zhang Y."/>
            <person name="Tian X."/>
            <person name="Jiao Y."/>
            <person name="Liang X."/>
            <person name="Jin J."/>
            <person name="Gao L."/>
            <person name="Zheng W."/>
            <person name="Hao B."/>
            <person name="Liu S."/>
            <person name="Wang W."/>
            <person name="Yuan L."/>
            <person name="Cao M."/>
            <person name="McDermott J."/>
            <person name="Samudrala R."/>
            <person name="Wang J."/>
            <person name="Wong G.K."/>
            <person name="Yang H."/>
        </authorList>
    </citation>
    <scope>NUCLEOTIDE SEQUENCE [LARGE SCALE GENOMIC DNA]</scope>
    <source>
        <strain evidence="3">cv. 93-11</strain>
    </source>
</reference>
<comment type="similarity">
    <text evidence="1">Belongs to the ribosome-inactivating protein family.</text>
</comment>
<name>B8AXC9_ORYSI</name>
<dbReference type="GO" id="GO:0090729">
    <property type="term" value="F:toxin activity"/>
    <property type="evidence" value="ECO:0007669"/>
    <property type="project" value="UniProtKB-KW"/>
</dbReference>
<dbReference type="Gene3D" id="3.40.420.10">
    <property type="entry name" value="Ricin (A subunit), domain 1"/>
    <property type="match status" value="1"/>
</dbReference>
<gene>
    <name evidence="2" type="ORF">OsI_18177</name>
</gene>
<dbReference type="InterPro" id="IPR001574">
    <property type="entry name" value="Ribosome_inactivat_prot"/>
</dbReference>
<evidence type="ECO:0000256" key="1">
    <source>
        <dbReference type="RuleBase" id="RU004915"/>
    </source>
</evidence>
<keyword evidence="1" id="KW-0652">Protein synthesis inhibitor</keyword>
<proteinExistence type="inferred from homology"/>
<accession>B8AXC9</accession>
<dbReference type="Proteomes" id="UP000007015">
    <property type="component" value="Chromosome 5"/>
</dbReference>
<keyword evidence="3" id="KW-1185">Reference proteome</keyword>
<organism evidence="2 3">
    <name type="scientific">Oryza sativa subsp. indica</name>
    <name type="common">Rice</name>
    <dbReference type="NCBI Taxonomy" id="39946"/>
    <lineage>
        <taxon>Eukaryota</taxon>
        <taxon>Viridiplantae</taxon>
        <taxon>Streptophyta</taxon>
        <taxon>Embryophyta</taxon>
        <taxon>Tracheophyta</taxon>
        <taxon>Spermatophyta</taxon>
        <taxon>Magnoliopsida</taxon>
        <taxon>Liliopsida</taxon>
        <taxon>Poales</taxon>
        <taxon>Poaceae</taxon>
        <taxon>BOP clade</taxon>
        <taxon>Oryzoideae</taxon>
        <taxon>Oryzeae</taxon>
        <taxon>Oryzinae</taxon>
        <taxon>Oryza</taxon>
        <taxon>Oryza sativa</taxon>
    </lineage>
</organism>
<dbReference type="InterPro" id="IPR036041">
    <property type="entry name" value="Ribosome-inact_prot_sf"/>
</dbReference>
<evidence type="ECO:0000313" key="2">
    <source>
        <dbReference type="EMBL" id="EEC78395.1"/>
    </source>
</evidence>
<dbReference type="EC" id="3.2.2.22" evidence="1"/>
<sequence>MALMLGDHVKRTSTPDVPHITLRLLDLPKRGAAELREDKEEGKMLSRVYHKTLSGIMDSLVERTRKVDTSDEPYIHGIPVCPSSGNFVVVVYPPPVWPDKNRCRQIKLLFSYENLYLVGFFCSENNRWMVFNDSDRDIYGVSADMLHNWTRKLHFDGGYGSMEAIFSKGILGMRALHKLYRCVARFPNISSEDQVKKVLLIAVVAIPECIRFPVLRRRMFYTLENKEDDRKVDSPAPYETYTSSYAFDKHFHNWSTYCDVIRAGEDAYNRLFEDIPPQDDRRTDEQKKKDQDQRTVLLNAGLDSFTKLKKFVGVILHKTQEESHGSRGVRRRIRG</sequence>
<protein>
    <recommendedName>
        <fullName evidence="1">rRNA N-glycosylase</fullName>
        <ecNumber evidence="1">3.2.2.22</ecNumber>
    </recommendedName>
</protein>
<dbReference type="GO" id="GO:0030598">
    <property type="term" value="F:rRNA N-glycosylase activity"/>
    <property type="evidence" value="ECO:0007669"/>
    <property type="project" value="UniProtKB-EC"/>
</dbReference>
<dbReference type="GO" id="GO:0017148">
    <property type="term" value="P:negative regulation of translation"/>
    <property type="evidence" value="ECO:0007669"/>
    <property type="project" value="UniProtKB-KW"/>
</dbReference>
<dbReference type="HOGENOM" id="CLU_829993_0_0_1"/>
<dbReference type="InterPro" id="IPR016138">
    <property type="entry name" value="Ribosome_inactivat_prot_sub1"/>
</dbReference>
<keyword evidence="1" id="KW-0378">Hydrolase</keyword>
<keyword evidence="1" id="KW-0800">Toxin</keyword>
<dbReference type="Pfam" id="PF00161">
    <property type="entry name" value="RIP"/>
    <property type="match status" value="1"/>
</dbReference>
<keyword evidence="1" id="KW-0611">Plant defense</keyword>
<comment type="catalytic activity">
    <reaction evidence="1">
        <text>Endohydrolysis of the N-glycosidic bond at one specific adenosine on the 28S rRNA.</text>
        <dbReference type="EC" id="3.2.2.22"/>
    </reaction>
</comment>
<dbReference type="GO" id="GO:0006952">
    <property type="term" value="P:defense response"/>
    <property type="evidence" value="ECO:0007669"/>
    <property type="project" value="UniProtKB-KW"/>
</dbReference>
<dbReference type="AlphaFoldDB" id="B8AXC9"/>